<keyword evidence="2" id="KW-1185">Reference proteome</keyword>
<organism evidence="1 2">
    <name type="scientific">Elysia crispata</name>
    <name type="common">lettuce slug</name>
    <dbReference type="NCBI Taxonomy" id="231223"/>
    <lineage>
        <taxon>Eukaryota</taxon>
        <taxon>Metazoa</taxon>
        <taxon>Spiralia</taxon>
        <taxon>Lophotrochozoa</taxon>
        <taxon>Mollusca</taxon>
        <taxon>Gastropoda</taxon>
        <taxon>Heterobranchia</taxon>
        <taxon>Euthyneura</taxon>
        <taxon>Panpulmonata</taxon>
        <taxon>Sacoglossa</taxon>
        <taxon>Placobranchoidea</taxon>
        <taxon>Plakobranchidae</taxon>
        <taxon>Elysia</taxon>
    </lineage>
</organism>
<evidence type="ECO:0000313" key="2">
    <source>
        <dbReference type="Proteomes" id="UP001283361"/>
    </source>
</evidence>
<reference evidence="1" key="1">
    <citation type="journal article" date="2023" name="G3 (Bethesda)">
        <title>A reference genome for the long-term kleptoplast-retaining sea slug Elysia crispata morphotype clarki.</title>
        <authorList>
            <person name="Eastman K.E."/>
            <person name="Pendleton A.L."/>
            <person name="Shaikh M.A."/>
            <person name="Suttiyut T."/>
            <person name="Ogas R."/>
            <person name="Tomko P."/>
            <person name="Gavelis G."/>
            <person name="Widhalm J.R."/>
            <person name="Wisecaver J.H."/>
        </authorList>
    </citation>
    <scope>NUCLEOTIDE SEQUENCE</scope>
    <source>
        <strain evidence="1">ECLA1</strain>
    </source>
</reference>
<dbReference type="Proteomes" id="UP001283361">
    <property type="component" value="Unassembled WGS sequence"/>
</dbReference>
<evidence type="ECO:0000313" key="1">
    <source>
        <dbReference type="EMBL" id="KAK3761453.1"/>
    </source>
</evidence>
<dbReference type="EMBL" id="JAWDGP010004886">
    <property type="protein sequence ID" value="KAK3761453.1"/>
    <property type="molecule type" value="Genomic_DNA"/>
</dbReference>
<dbReference type="AlphaFoldDB" id="A0AAE0Z232"/>
<gene>
    <name evidence="1" type="ORF">RRG08_053511</name>
</gene>
<accession>A0AAE0Z232</accession>
<comment type="caution">
    <text evidence="1">The sequence shown here is derived from an EMBL/GenBank/DDBJ whole genome shotgun (WGS) entry which is preliminary data.</text>
</comment>
<protein>
    <submittedName>
        <fullName evidence="1">Uncharacterized protein</fullName>
    </submittedName>
</protein>
<name>A0AAE0Z232_9GAST</name>
<proteinExistence type="predicted"/>
<sequence length="133" mass="14479">MAVQATFQSMGLRVEKAVAAHLLLENTHESNLVPDIARVDYLVGNLGRTHLRPLEGLSTFVDDVYVFGYLRREDCVVRGESLSCTTGEGGAAKNTIHRIANAIYESVGKAPDGSTRGNIQTNLVHTVAVRERT</sequence>